<dbReference type="InterPro" id="IPR038765">
    <property type="entry name" value="Papain-like_cys_pep_sf"/>
</dbReference>
<dbReference type="EMBL" id="JABANU010000024">
    <property type="protein sequence ID" value="MBI5975727.1"/>
    <property type="molecule type" value="Genomic_DNA"/>
</dbReference>
<dbReference type="PANTHER" id="PTHR11786:SF0">
    <property type="entry name" value="ARYLAMINE N-ACETYLTRANSFERASE 4-RELATED"/>
    <property type="match status" value="1"/>
</dbReference>
<gene>
    <name evidence="3" type="ORF">HHH54_08960</name>
</gene>
<evidence type="ECO:0000256" key="1">
    <source>
        <dbReference type="ARBA" id="ARBA00006547"/>
    </source>
</evidence>
<dbReference type="Proteomes" id="UP000751852">
    <property type="component" value="Unassembled WGS sequence"/>
</dbReference>
<comment type="similarity">
    <text evidence="1 2">Belongs to the arylamine N-acetyltransferase family.</text>
</comment>
<dbReference type="PANTHER" id="PTHR11786">
    <property type="entry name" value="N-HYDROXYARYLAMINE O-ACETYLTRANSFERASE"/>
    <property type="match status" value="1"/>
</dbReference>
<comment type="caution">
    <text evidence="3">The sequence shown here is derived from an EMBL/GenBank/DDBJ whole genome shotgun (WGS) entry which is preliminary data.</text>
</comment>
<dbReference type="RefSeq" id="WP_198618501.1">
    <property type="nucleotide sequence ID" value="NZ_JABANU010000024.1"/>
</dbReference>
<dbReference type="InterPro" id="IPR053710">
    <property type="entry name" value="Arylamine_NAT_domain_sf"/>
</dbReference>
<dbReference type="Gene3D" id="3.30.2140.20">
    <property type="match status" value="1"/>
</dbReference>
<keyword evidence="4" id="KW-1185">Reference proteome</keyword>
<dbReference type="PRINTS" id="PR01543">
    <property type="entry name" value="ANATRNSFRASE"/>
</dbReference>
<organism evidence="3 4">
    <name type="scientific">Staphylococcus canis</name>
    <dbReference type="NCBI Taxonomy" id="2724942"/>
    <lineage>
        <taxon>Bacteria</taxon>
        <taxon>Bacillati</taxon>
        <taxon>Bacillota</taxon>
        <taxon>Bacilli</taxon>
        <taxon>Bacillales</taxon>
        <taxon>Staphylococcaceae</taxon>
        <taxon>Staphylococcus</taxon>
    </lineage>
</organism>
<accession>A0ABS0TBD8</accession>
<proteinExistence type="inferred from homology"/>
<reference evidence="3 4" key="1">
    <citation type="submission" date="2020-04" db="EMBL/GenBank/DDBJ databases">
        <title>Staphylococcus species from domestic dog.</title>
        <authorList>
            <person name="Paterson G.K."/>
        </authorList>
    </citation>
    <scope>NUCLEOTIDE SEQUENCE [LARGE SCALE GENOMIC DNA]</scope>
    <source>
        <strain evidence="3 4">H16/1A</strain>
    </source>
</reference>
<evidence type="ECO:0000313" key="3">
    <source>
        <dbReference type="EMBL" id="MBI5975727.1"/>
    </source>
</evidence>
<dbReference type="Pfam" id="PF00797">
    <property type="entry name" value="Acetyltransf_2"/>
    <property type="match status" value="1"/>
</dbReference>
<dbReference type="SUPFAM" id="SSF54001">
    <property type="entry name" value="Cysteine proteinases"/>
    <property type="match status" value="1"/>
</dbReference>
<name>A0ABS0TBD8_9STAP</name>
<protein>
    <submittedName>
        <fullName evidence="3">Arylamine N-acetyltransferase</fullName>
    </submittedName>
</protein>
<dbReference type="InterPro" id="IPR001447">
    <property type="entry name" value="Arylamine_N-AcTrfase"/>
</dbReference>
<evidence type="ECO:0000313" key="4">
    <source>
        <dbReference type="Proteomes" id="UP000751852"/>
    </source>
</evidence>
<evidence type="ECO:0000256" key="2">
    <source>
        <dbReference type="RuleBase" id="RU003452"/>
    </source>
</evidence>
<sequence>MDFTQFEKRLNLHDTAHEGLTVEVLNQYMRQFMLNIPFEAIDVQNQVPISRQPEAIFEKIVTQHRGGFCYEMNGLFKAYLDDKGFQTSVIAGTVHQANGARTKRGAHMALLVHFDDDVYVADVGFGDLPMQAMPITEDGSRVVHDVNGDYRAVLNDTLIDVQKYIDGTWTTMYDALYQDQPFEYFNEMLDYNQYDPEAVFVQHLLITKPTVDGRVTMSENHLTIQKQGKKEKIDVTPDNYRALLKKYFGLDVRIERLEKRST</sequence>